<evidence type="ECO:0000313" key="7">
    <source>
        <dbReference type="EMBL" id="TCP27157.1"/>
    </source>
</evidence>
<dbReference type="Gene3D" id="3.40.50.150">
    <property type="entry name" value="Vaccinia Virus protein VP39"/>
    <property type="match status" value="1"/>
</dbReference>
<evidence type="ECO:0000256" key="3">
    <source>
        <dbReference type="ARBA" id="ARBA00022691"/>
    </source>
</evidence>
<feature type="binding site" evidence="5">
    <location>
        <position position="290"/>
    </location>
    <ligand>
        <name>S-adenosyl-L-methionine</name>
        <dbReference type="ChEBI" id="CHEBI:59789"/>
    </ligand>
</feature>
<dbReference type="GO" id="GO:0001510">
    <property type="term" value="P:RNA methylation"/>
    <property type="evidence" value="ECO:0007669"/>
    <property type="project" value="InterPro"/>
</dbReference>
<dbReference type="AlphaFoldDB" id="A0A4R2NYH5"/>
<comment type="similarity">
    <text evidence="5">Belongs to the class I-like SAM-binding methyltransferase superfamily. RsmB/NOP family.</text>
</comment>
<dbReference type="InterPro" id="IPR001678">
    <property type="entry name" value="MeTrfase_RsmB-F_NOP2_dom"/>
</dbReference>
<dbReference type="GO" id="GO:0008173">
    <property type="term" value="F:RNA methyltransferase activity"/>
    <property type="evidence" value="ECO:0007669"/>
    <property type="project" value="InterPro"/>
</dbReference>
<dbReference type="Proteomes" id="UP000295733">
    <property type="component" value="Unassembled WGS sequence"/>
</dbReference>
<feature type="binding site" evidence="5">
    <location>
        <position position="306"/>
    </location>
    <ligand>
        <name>S-adenosyl-L-methionine</name>
        <dbReference type="ChEBI" id="CHEBI:59789"/>
    </ligand>
</feature>
<keyword evidence="1 5" id="KW-0489">Methyltransferase</keyword>
<dbReference type="CDD" id="cd02440">
    <property type="entry name" value="AdoMet_MTases"/>
    <property type="match status" value="1"/>
</dbReference>
<organism evidence="7 8">
    <name type="scientific">Rhodovulum adriaticum</name>
    <name type="common">Rhodopseudomonas adriatica</name>
    <dbReference type="NCBI Taxonomy" id="35804"/>
    <lineage>
        <taxon>Bacteria</taxon>
        <taxon>Pseudomonadati</taxon>
        <taxon>Pseudomonadota</taxon>
        <taxon>Alphaproteobacteria</taxon>
        <taxon>Rhodobacterales</taxon>
        <taxon>Paracoccaceae</taxon>
        <taxon>Rhodovulum</taxon>
    </lineage>
</organism>
<accession>A0A4R2NYH5</accession>
<dbReference type="InterPro" id="IPR023267">
    <property type="entry name" value="RCMT"/>
</dbReference>
<dbReference type="GO" id="GO:0003723">
    <property type="term" value="F:RNA binding"/>
    <property type="evidence" value="ECO:0007669"/>
    <property type="project" value="UniProtKB-UniRule"/>
</dbReference>
<evidence type="ECO:0000313" key="8">
    <source>
        <dbReference type="Proteomes" id="UP000295733"/>
    </source>
</evidence>
<dbReference type="EMBL" id="SLXL01000001">
    <property type="protein sequence ID" value="TCP27157.1"/>
    <property type="molecule type" value="Genomic_DNA"/>
</dbReference>
<dbReference type="Pfam" id="PF01189">
    <property type="entry name" value="Methyltr_RsmB-F"/>
    <property type="match status" value="1"/>
</dbReference>
<dbReference type="InterPro" id="IPR049560">
    <property type="entry name" value="MeTrfase_RsmB-F_NOP2_cat"/>
</dbReference>
<evidence type="ECO:0000256" key="4">
    <source>
        <dbReference type="ARBA" id="ARBA00022884"/>
    </source>
</evidence>
<feature type="binding site" evidence="5">
    <location>
        <position position="264"/>
    </location>
    <ligand>
        <name>S-adenosyl-L-methionine</name>
        <dbReference type="ChEBI" id="CHEBI:59789"/>
    </ligand>
</feature>
<dbReference type="RefSeq" id="WP_132599439.1">
    <property type="nucleotide sequence ID" value="NZ_NRRP01000001.1"/>
</dbReference>
<evidence type="ECO:0000256" key="5">
    <source>
        <dbReference type="PROSITE-ProRule" id="PRU01023"/>
    </source>
</evidence>
<feature type="active site" description="Nucleophile" evidence="5">
    <location>
        <position position="359"/>
    </location>
</feature>
<comment type="caution">
    <text evidence="7">The sequence shown here is derived from an EMBL/GenBank/DDBJ whole genome shotgun (WGS) entry which is preliminary data.</text>
</comment>
<dbReference type="PANTHER" id="PTHR22807:SF61">
    <property type="entry name" value="NOL1_NOP2_SUN FAMILY PROTEIN _ ANTITERMINATION NUSB DOMAIN-CONTAINING PROTEIN"/>
    <property type="match status" value="1"/>
</dbReference>
<gene>
    <name evidence="7" type="ORF">EV656_10160</name>
</gene>
<protein>
    <submittedName>
        <fullName evidence="7">16S rRNA (Cytosine967-C5)-methyltransferase</fullName>
    </submittedName>
</protein>
<dbReference type="PROSITE" id="PS51686">
    <property type="entry name" value="SAM_MT_RSMB_NOP"/>
    <property type="match status" value="1"/>
</dbReference>
<proteinExistence type="inferred from homology"/>
<evidence type="ECO:0000259" key="6">
    <source>
        <dbReference type="PROSITE" id="PS51686"/>
    </source>
</evidence>
<name>A0A4R2NYH5_RHOAD</name>
<dbReference type="Gene3D" id="1.10.940.10">
    <property type="entry name" value="NusB-like"/>
    <property type="match status" value="1"/>
</dbReference>
<dbReference type="InterPro" id="IPR006027">
    <property type="entry name" value="NusB_RsmB_TIM44"/>
</dbReference>
<evidence type="ECO:0000256" key="1">
    <source>
        <dbReference type="ARBA" id="ARBA00022603"/>
    </source>
</evidence>
<dbReference type="SUPFAM" id="SSF48013">
    <property type="entry name" value="NusB-like"/>
    <property type="match status" value="1"/>
</dbReference>
<reference evidence="7 8" key="1">
    <citation type="submission" date="2019-03" db="EMBL/GenBank/DDBJ databases">
        <title>Genomic Encyclopedia of Type Strains, Phase IV (KMG-IV): sequencing the most valuable type-strain genomes for metagenomic binning, comparative biology and taxonomic classification.</title>
        <authorList>
            <person name="Goeker M."/>
        </authorList>
    </citation>
    <scope>NUCLEOTIDE SEQUENCE [LARGE SCALE GENOMIC DNA]</scope>
    <source>
        <strain evidence="7 8">DSM 2781</strain>
    </source>
</reference>
<dbReference type="OrthoDB" id="9810297at2"/>
<dbReference type="PRINTS" id="PR02008">
    <property type="entry name" value="RCMTFAMILY"/>
</dbReference>
<feature type="binding site" evidence="5">
    <location>
        <begin position="243"/>
        <end position="249"/>
    </location>
    <ligand>
        <name>S-adenosyl-L-methionine</name>
        <dbReference type="ChEBI" id="CHEBI:59789"/>
    </ligand>
</feature>
<keyword evidence="8" id="KW-1185">Reference proteome</keyword>
<keyword evidence="4 5" id="KW-0694">RNA-binding</keyword>
<feature type="domain" description="SAM-dependent MTase RsmB/NOP-type" evidence="6">
    <location>
        <begin position="146"/>
        <end position="425"/>
    </location>
</feature>
<dbReference type="GO" id="GO:0006355">
    <property type="term" value="P:regulation of DNA-templated transcription"/>
    <property type="evidence" value="ECO:0007669"/>
    <property type="project" value="InterPro"/>
</dbReference>
<evidence type="ECO:0000256" key="2">
    <source>
        <dbReference type="ARBA" id="ARBA00022679"/>
    </source>
</evidence>
<dbReference type="InterPro" id="IPR035926">
    <property type="entry name" value="NusB-like_sf"/>
</dbReference>
<dbReference type="PANTHER" id="PTHR22807">
    <property type="entry name" value="NOP2 YEAST -RELATED NOL1/NOP2/FMU SUN DOMAIN-CONTAINING"/>
    <property type="match status" value="1"/>
</dbReference>
<keyword evidence="3 5" id="KW-0949">S-adenosyl-L-methionine</keyword>
<keyword evidence="2 5" id="KW-0808">Transferase</keyword>
<dbReference type="InterPro" id="IPR029063">
    <property type="entry name" value="SAM-dependent_MTases_sf"/>
</dbReference>
<dbReference type="SUPFAM" id="SSF53335">
    <property type="entry name" value="S-adenosyl-L-methionine-dependent methyltransferases"/>
    <property type="match status" value="1"/>
</dbReference>
<dbReference type="Pfam" id="PF01029">
    <property type="entry name" value="NusB"/>
    <property type="match status" value="1"/>
</dbReference>
<sequence>MAGQGDRARGAAWQLLRAVLEDRQLLAEMEGEFGPLADLTPAERARAARLARMTLRHIDRADAVLKPHLRKAPPPPVRALLRLATVEMLQEAAAAHGAVNAAVALARADRRTGAMAGLVNAVLRKVAETPPAAWDALPPQRLPGWLRGRLDSAWGRAAVTGVEAAHAAGAPLDLTPRDGDADALADMVGGVALPTGSVRLHGAAQVSALPGYAEGAWWVQDAAAALPARLLAAKPGERVADLCAAPGGKTMQLAATGAQVTALDISEQRMARVEENLARTDLSADLVVADALTWSPPQPLDAILLDAPCSATGTIRRHPDLPFAKDGASIKPLFALQAQLLDRALDLLAPGGRLVFCTCSLLPEEGEKQVAATLDRHPGLSVRPADLPGIAPDWRDDLGGLRLRPDFWPDRGGMDGFYMACLVKSG</sequence>